<accession>A0A3A6TNG6</accession>
<dbReference type="EMBL" id="QYYH01000243">
    <property type="protein sequence ID" value="RJY01892.1"/>
    <property type="molecule type" value="Genomic_DNA"/>
</dbReference>
<gene>
    <name evidence="1" type="ORF">D5R81_19700</name>
</gene>
<evidence type="ECO:0000313" key="2">
    <source>
        <dbReference type="Proteomes" id="UP000273022"/>
    </source>
</evidence>
<proteinExistence type="predicted"/>
<comment type="caution">
    <text evidence="1">The sequence shown here is derived from an EMBL/GenBank/DDBJ whole genome shotgun (WGS) entry which is preliminary data.</text>
</comment>
<name>A0A3A6TNG6_9GAMM</name>
<dbReference type="Proteomes" id="UP000273022">
    <property type="component" value="Unassembled WGS sequence"/>
</dbReference>
<protein>
    <submittedName>
        <fullName evidence="1">Uncharacterized protein</fullName>
    </submittedName>
</protein>
<sequence length="173" mass="19665">MDYLIPKKLPYDFLKSIDIIFIERIKVDALSASASASVKLECYNNVIEYLKTNNGEVQFGWTFSQLGNIVLKLIAHVVVKLPDGTFKCVTPSEHNVNEIYFSPDCTVVSLLNNGRLPAKFYSLVDDEVIAKFVKLESLQDKVRLEGNLIAIKYIMNEKHLLSKQLINSFNTYI</sequence>
<reference evidence="1 2" key="1">
    <citation type="submission" date="2018-09" db="EMBL/GenBank/DDBJ databases">
        <title>Phylogeny of the Shewanellaceae, and recommendation for two new genera, Pseudoshewanella and Parashewanella.</title>
        <authorList>
            <person name="Wang G."/>
        </authorList>
    </citation>
    <scope>NUCLEOTIDE SEQUENCE [LARGE SCALE GENOMIC DNA]</scope>
    <source>
        <strain evidence="1 2">KCTC 22492</strain>
    </source>
</reference>
<dbReference type="AlphaFoldDB" id="A0A3A6TNG6"/>
<keyword evidence="2" id="KW-1185">Reference proteome</keyword>
<evidence type="ECO:0000313" key="1">
    <source>
        <dbReference type="EMBL" id="RJY01892.1"/>
    </source>
</evidence>
<organism evidence="1 2">
    <name type="scientific">Parashewanella spongiae</name>
    <dbReference type="NCBI Taxonomy" id="342950"/>
    <lineage>
        <taxon>Bacteria</taxon>
        <taxon>Pseudomonadati</taxon>
        <taxon>Pseudomonadota</taxon>
        <taxon>Gammaproteobacteria</taxon>
        <taxon>Alteromonadales</taxon>
        <taxon>Shewanellaceae</taxon>
        <taxon>Parashewanella</taxon>
    </lineage>
</organism>